<dbReference type="Pfam" id="PF13641">
    <property type="entry name" value="Glyco_tranf_2_3"/>
    <property type="match status" value="1"/>
</dbReference>
<keyword evidence="2" id="KW-0328">Glycosyltransferase</keyword>
<evidence type="ECO:0000313" key="5">
    <source>
        <dbReference type="EMBL" id="MCO4294621.1"/>
    </source>
</evidence>
<comment type="caution">
    <text evidence="5">The sequence shown here is derived from an EMBL/GenBank/DDBJ whole genome shotgun (WGS) entry which is preliminary data.</text>
</comment>
<dbReference type="GO" id="GO:0016757">
    <property type="term" value="F:glycosyltransferase activity"/>
    <property type="evidence" value="ECO:0007669"/>
    <property type="project" value="UniProtKB-KW"/>
</dbReference>
<organism evidence="5 6">
    <name type="scientific">Solitalea agri</name>
    <dbReference type="NCBI Taxonomy" id="2953739"/>
    <lineage>
        <taxon>Bacteria</taxon>
        <taxon>Pseudomonadati</taxon>
        <taxon>Bacteroidota</taxon>
        <taxon>Sphingobacteriia</taxon>
        <taxon>Sphingobacteriales</taxon>
        <taxon>Sphingobacteriaceae</taxon>
        <taxon>Solitalea</taxon>
    </lineage>
</organism>
<evidence type="ECO:0000256" key="3">
    <source>
        <dbReference type="ARBA" id="ARBA00022679"/>
    </source>
</evidence>
<protein>
    <submittedName>
        <fullName evidence="5">Glycosyltransferase family 2 protein</fullName>
    </submittedName>
</protein>
<dbReference type="RefSeq" id="WP_252589652.1">
    <property type="nucleotide sequence ID" value="NZ_JAMWYS010000058.1"/>
</dbReference>
<keyword evidence="6" id="KW-1185">Reference proteome</keyword>
<comment type="similarity">
    <text evidence="1">Belongs to the glycosyltransferase 2 family.</text>
</comment>
<feature type="transmembrane region" description="Helical" evidence="4">
    <location>
        <begin position="423"/>
        <end position="445"/>
    </location>
</feature>
<dbReference type="Proteomes" id="UP001155182">
    <property type="component" value="Unassembled WGS sequence"/>
</dbReference>
<feature type="transmembrane region" description="Helical" evidence="4">
    <location>
        <begin position="357"/>
        <end position="380"/>
    </location>
</feature>
<accession>A0A9X2F5C9</accession>
<keyword evidence="4" id="KW-0812">Transmembrane</keyword>
<dbReference type="AlphaFoldDB" id="A0A9X2F5C9"/>
<keyword evidence="4" id="KW-0472">Membrane</keyword>
<dbReference type="EMBL" id="JAMWYS010000058">
    <property type="protein sequence ID" value="MCO4294621.1"/>
    <property type="molecule type" value="Genomic_DNA"/>
</dbReference>
<dbReference type="SUPFAM" id="SSF53448">
    <property type="entry name" value="Nucleotide-diphospho-sugar transferases"/>
    <property type="match status" value="1"/>
</dbReference>
<proteinExistence type="inferred from homology"/>
<dbReference type="InterPro" id="IPR029044">
    <property type="entry name" value="Nucleotide-diphossugar_trans"/>
</dbReference>
<dbReference type="CDD" id="cd06423">
    <property type="entry name" value="CESA_like"/>
    <property type="match status" value="1"/>
</dbReference>
<reference evidence="5" key="1">
    <citation type="submission" date="2022-06" db="EMBL/GenBank/DDBJ databases">
        <title>Solitalea sp. MAHUQ-68 isolated from rhizospheric soil.</title>
        <authorList>
            <person name="Huq M.A."/>
        </authorList>
    </citation>
    <scope>NUCLEOTIDE SEQUENCE</scope>
    <source>
        <strain evidence="5">MAHUQ-68</strain>
    </source>
</reference>
<dbReference type="PANTHER" id="PTHR43630">
    <property type="entry name" value="POLY-BETA-1,6-N-ACETYL-D-GLUCOSAMINE SYNTHASE"/>
    <property type="match status" value="1"/>
</dbReference>
<gene>
    <name evidence="5" type="ORF">NF867_17300</name>
</gene>
<dbReference type="Gene3D" id="3.90.550.10">
    <property type="entry name" value="Spore Coat Polysaccharide Biosynthesis Protein SpsA, Chain A"/>
    <property type="match status" value="1"/>
</dbReference>
<evidence type="ECO:0000313" key="6">
    <source>
        <dbReference type="Proteomes" id="UP001155182"/>
    </source>
</evidence>
<sequence length="471" mass="54133">MNIILTILDTFFLVFAIGIFSYYFWLAVVSAKELIRSYYHNRNANYDAIISSPFAPSITVIAPAYNESISIVQNIKALLTLYYPNFEIVVVNDGSKDDTLEKAIEAYDLEKVTYVVDYKIPCNEIRGVYKSTKRAFNNLTVVDKVNGGKADALNSGINIAKGDYFISIDVDSIIDPYALQKMIKPFLEEPHKRVIATGGVIGIVNSCKIEDGQILKIDVPNNMWARFQVVEYNRAFLMGRLAWARLDGLLLISGALGLFDKEVAIGCGGYYTKTVGEDMELVVRMRKYMADRKLEYKVGYVPDPLCWTEVPTTLKILGSQRNRWTRGTIDTLFLHKELFLNPKYGFMGMVSYPFWALFEWLAPIIELIGIIYFAIIAIFGSPNWSFFLVVMLLVYAFSLTFSTYAILYDLLMYNRYKKKRMIIKLLVTSWLEPIIYHPMVLYWAIRGNWDYFIKKKKNWGTMVRVGFAEKK</sequence>
<evidence type="ECO:0000256" key="2">
    <source>
        <dbReference type="ARBA" id="ARBA00022676"/>
    </source>
</evidence>
<keyword evidence="4" id="KW-1133">Transmembrane helix</keyword>
<feature type="transmembrane region" description="Helical" evidence="4">
    <location>
        <begin position="12"/>
        <end position="31"/>
    </location>
</feature>
<name>A0A9X2F5C9_9SPHI</name>
<evidence type="ECO:0000256" key="4">
    <source>
        <dbReference type="SAM" id="Phobius"/>
    </source>
</evidence>
<dbReference type="PANTHER" id="PTHR43630:SF1">
    <property type="entry name" value="POLY-BETA-1,6-N-ACETYL-D-GLUCOSAMINE SYNTHASE"/>
    <property type="match status" value="1"/>
</dbReference>
<feature type="transmembrane region" description="Helical" evidence="4">
    <location>
        <begin position="386"/>
        <end position="411"/>
    </location>
</feature>
<keyword evidence="3" id="KW-0808">Transferase</keyword>
<evidence type="ECO:0000256" key="1">
    <source>
        <dbReference type="ARBA" id="ARBA00006739"/>
    </source>
</evidence>